<comment type="subcellular location">
    <subcellularLocation>
        <location evidence="1">Membrane</location>
    </subcellularLocation>
</comment>
<sequence length="603" mass="68427">MDSFLIKFFQSVYAKEKEMVETNQYCKFDSELLTLFTSSLYLALRLRPQVRPQDRHARRRIELICATILVGDGAGEDAGHVEHQLLAHDHRRHPRREPHQLLHRQDRRRVGLAHQPGPRRHHGRLLHLPPRHPQLGPLPWQGGRAHGMLRGIRGTDDVGPEYDDLVAASEASKAIENPWSTLLEHRYRPQLVMSVLIPTLQQLTGVNIVMSAVIAGLVNMFVTFVSIATVDRLSRRKLLLQGGIQMICAQAHIRLHHRADLPDDAVPPQVRALLLLRRHGAHHDGVRLLLPPGDEGDGQDLGTGASTGTGDGSSAARWRLPLQYDRRHAGVWRAADGNGDSGSRDKEMRATGRHSWQDIRERRILMCDIHGMTVGGRLSHLNLTAEGEVRATVDAMLLEMEGQAMARCSVWKKKKKKKRAKPMPDDKGWKREGKGSKKMQKAKLHMPNPDDDDDEVADAGSKVEEAAHPPATATVTMELDLIEYYLVDEVVDYMMCAPLCPILELMSITHPLFDPAALAPFEKEEKFSANILKQHRLTDGPVELQMDPIATTDDHEEKRDCQFVDRMGWKNWRTPEERRKRILEEEQEELEDEARWNKLKEEA</sequence>
<feature type="compositionally biased region" description="Basic and acidic residues" evidence="7">
    <location>
        <begin position="342"/>
        <end position="354"/>
    </location>
</feature>
<evidence type="ECO:0008006" key="11">
    <source>
        <dbReference type="Google" id="ProtNLM"/>
    </source>
</evidence>
<evidence type="ECO:0000256" key="2">
    <source>
        <dbReference type="ARBA" id="ARBA00010992"/>
    </source>
</evidence>
<reference evidence="9" key="1">
    <citation type="submission" date="2015-04" db="UniProtKB">
        <authorList>
            <consortium name="EnsemblPlants"/>
        </authorList>
    </citation>
    <scope>IDENTIFICATION</scope>
</reference>
<name>A0A0E0M959_ORYPU</name>
<dbReference type="PANTHER" id="PTHR23500:SF10">
    <property type="entry name" value="SUGAR TRANSPORT PROTEIN MST8"/>
    <property type="match status" value="1"/>
</dbReference>
<dbReference type="Gramene" id="OPUNC10G12760.1">
    <property type="protein sequence ID" value="OPUNC10G12760.1"/>
    <property type="gene ID" value="OPUNC10G12760"/>
</dbReference>
<evidence type="ECO:0000313" key="10">
    <source>
        <dbReference type="Proteomes" id="UP000026962"/>
    </source>
</evidence>
<feature type="region of interest" description="Disordered" evidence="7">
    <location>
        <begin position="411"/>
        <end position="469"/>
    </location>
</feature>
<protein>
    <recommendedName>
        <fullName evidence="11">Major facilitator superfamily (MFS) profile domain-containing protein</fullName>
    </recommendedName>
</protein>
<dbReference type="HOGENOM" id="CLU_452993_0_0_1"/>
<dbReference type="eggNOG" id="KOG0254">
    <property type="taxonomic scope" value="Eukaryota"/>
</dbReference>
<evidence type="ECO:0000256" key="4">
    <source>
        <dbReference type="ARBA" id="ARBA00022692"/>
    </source>
</evidence>
<feature type="compositionally biased region" description="Basic and acidic residues" evidence="7">
    <location>
        <begin position="422"/>
        <end position="435"/>
    </location>
</feature>
<feature type="compositionally biased region" description="Basic residues" evidence="7">
    <location>
        <begin position="113"/>
        <end position="125"/>
    </location>
</feature>
<evidence type="ECO:0000256" key="6">
    <source>
        <dbReference type="ARBA" id="ARBA00023136"/>
    </source>
</evidence>
<dbReference type="Gene3D" id="1.20.1250.20">
    <property type="entry name" value="MFS general substrate transporter like domains"/>
    <property type="match status" value="1"/>
</dbReference>
<evidence type="ECO:0000256" key="3">
    <source>
        <dbReference type="ARBA" id="ARBA00022448"/>
    </source>
</evidence>
<keyword evidence="4 8" id="KW-0812">Transmembrane</keyword>
<dbReference type="GO" id="GO:0016020">
    <property type="term" value="C:membrane"/>
    <property type="evidence" value="ECO:0007669"/>
    <property type="project" value="UniProtKB-SubCell"/>
</dbReference>
<dbReference type="EnsemblPlants" id="OPUNC10G12760.1">
    <property type="protein sequence ID" value="OPUNC10G12760.1"/>
    <property type="gene ID" value="OPUNC10G12760"/>
</dbReference>
<keyword evidence="10" id="KW-1185">Reference proteome</keyword>
<evidence type="ECO:0000256" key="8">
    <source>
        <dbReference type="SAM" id="Phobius"/>
    </source>
</evidence>
<proteinExistence type="inferred from homology"/>
<keyword evidence="3" id="KW-0813">Transport</keyword>
<feature type="compositionally biased region" description="Basic and acidic residues" evidence="7">
    <location>
        <begin position="593"/>
        <end position="603"/>
    </location>
</feature>
<feature type="region of interest" description="Disordered" evidence="7">
    <location>
        <begin position="582"/>
        <end position="603"/>
    </location>
</feature>
<reference evidence="9" key="2">
    <citation type="submission" date="2018-05" db="EMBL/GenBank/DDBJ databases">
        <title>OpunRS2 (Oryza punctata Reference Sequence Version 2).</title>
        <authorList>
            <person name="Zhang J."/>
            <person name="Kudrna D."/>
            <person name="Lee S."/>
            <person name="Talag J."/>
            <person name="Welchert J."/>
            <person name="Wing R.A."/>
        </authorList>
    </citation>
    <scope>NUCLEOTIDE SEQUENCE [LARGE SCALE GENOMIC DNA]</scope>
</reference>
<evidence type="ECO:0000256" key="1">
    <source>
        <dbReference type="ARBA" id="ARBA00004370"/>
    </source>
</evidence>
<dbReference type="STRING" id="4537.A0A0E0M959"/>
<dbReference type="InterPro" id="IPR045262">
    <property type="entry name" value="STP/PLT_plant"/>
</dbReference>
<dbReference type="GO" id="GO:0015144">
    <property type="term" value="F:carbohydrate transmembrane transporter activity"/>
    <property type="evidence" value="ECO:0007669"/>
    <property type="project" value="InterPro"/>
</dbReference>
<feature type="region of interest" description="Disordered" evidence="7">
    <location>
        <begin position="113"/>
        <end position="132"/>
    </location>
</feature>
<evidence type="ECO:0000313" key="9">
    <source>
        <dbReference type="EnsemblPlants" id="OPUNC10G12760.1"/>
    </source>
</evidence>
<accession>A0A0E0M959</accession>
<keyword evidence="5 8" id="KW-1133">Transmembrane helix</keyword>
<dbReference type="PANTHER" id="PTHR23500">
    <property type="entry name" value="SOLUTE CARRIER FAMILY 2, FACILITATED GLUCOSE TRANSPORTER"/>
    <property type="match status" value="1"/>
</dbReference>
<evidence type="ECO:0000256" key="7">
    <source>
        <dbReference type="SAM" id="MobiDB-lite"/>
    </source>
</evidence>
<evidence type="ECO:0000256" key="5">
    <source>
        <dbReference type="ARBA" id="ARBA00022989"/>
    </source>
</evidence>
<feature type="region of interest" description="Disordered" evidence="7">
    <location>
        <begin position="333"/>
        <end position="354"/>
    </location>
</feature>
<dbReference type="Proteomes" id="UP000026962">
    <property type="component" value="Chromosome 10"/>
</dbReference>
<dbReference type="AlphaFoldDB" id="A0A0E0M959"/>
<comment type="similarity">
    <text evidence="2">Belongs to the major facilitator superfamily. Sugar transporter (TC 2.A.1.1) family.</text>
</comment>
<dbReference type="InterPro" id="IPR005828">
    <property type="entry name" value="MFS_sugar_transport-like"/>
</dbReference>
<feature type="transmembrane region" description="Helical" evidence="8">
    <location>
        <begin position="208"/>
        <end position="230"/>
    </location>
</feature>
<feature type="compositionally biased region" description="Basic residues" evidence="7">
    <location>
        <begin position="411"/>
        <end position="421"/>
    </location>
</feature>
<keyword evidence="6 8" id="KW-0472">Membrane</keyword>
<feature type="compositionally biased region" description="Gly residues" evidence="7">
    <location>
        <begin position="299"/>
        <end position="311"/>
    </location>
</feature>
<dbReference type="InterPro" id="IPR036259">
    <property type="entry name" value="MFS_trans_sf"/>
</dbReference>
<organism evidence="9">
    <name type="scientific">Oryza punctata</name>
    <name type="common">Red rice</name>
    <dbReference type="NCBI Taxonomy" id="4537"/>
    <lineage>
        <taxon>Eukaryota</taxon>
        <taxon>Viridiplantae</taxon>
        <taxon>Streptophyta</taxon>
        <taxon>Embryophyta</taxon>
        <taxon>Tracheophyta</taxon>
        <taxon>Spermatophyta</taxon>
        <taxon>Magnoliopsida</taxon>
        <taxon>Liliopsida</taxon>
        <taxon>Poales</taxon>
        <taxon>Poaceae</taxon>
        <taxon>BOP clade</taxon>
        <taxon>Oryzoideae</taxon>
        <taxon>Oryzeae</taxon>
        <taxon>Oryzinae</taxon>
        <taxon>Oryza</taxon>
    </lineage>
</organism>
<dbReference type="Pfam" id="PF00083">
    <property type="entry name" value="Sugar_tr"/>
    <property type="match status" value="1"/>
</dbReference>
<feature type="region of interest" description="Disordered" evidence="7">
    <location>
        <begin position="289"/>
        <end position="312"/>
    </location>
</feature>